<dbReference type="PROSITE" id="PS50114">
    <property type="entry name" value="GATA_ZN_FINGER_2"/>
    <property type="match status" value="2"/>
</dbReference>
<dbReference type="PANTHER" id="PTHR10071">
    <property type="entry name" value="TRANSCRIPTION FACTOR GATA FAMILY MEMBER"/>
    <property type="match status" value="1"/>
</dbReference>
<evidence type="ECO:0000256" key="2">
    <source>
        <dbReference type="ARBA" id="ARBA00022723"/>
    </source>
</evidence>
<evidence type="ECO:0000256" key="1">
    <source>
        <dbReference type="ARBA" id="ARBA00004123"/>
    </source>
</evidence>
<dbReference type="PROSITE" id="PS00344">
    <property type="entry name" value="GATA_ZN_FINGER_1"/>
    <property type="match status" value="1"/>
</dbReference>
<dbReference type="SMART" id="SM00401">
    <property type="entry name" value="ZnF_GATA"/>
    <property type="match status" value="2"/>
</dbReference>
<dbReference type="PRINTS" id="PR00619">
    <property type="entry name" value="GATAZNFINGER"/>
</dbReference>
<dbReference type="PANTHER" id="PTHR10071:SF281">
    <property type="entry name" value="BOX A-BINDING FACTOR-RELATED"/>
    <property type="match status" value="1"/>
</dbReference>
<dbReference type="GO" id="GO:0000981">
    <property type="term" value="F:DNA-binding transcription factor activity, RNA polymerase II-specific"/>
    <property type="evidence" value="ECO:0007669"/>
    <property type="project" value="TreeGrafter"/>
</dbReference>
<name>A0A9N9APM7_9GLOM</name>
<dbReference type="GO" id="GO:0000978">
    <property type="term" value="F:RNA polymerase II cis-regulatory region sequence-specific DNA binding"/>
    <property type="evidence" value="ECO:0007669"/>
    <property type="project" value="TreeGrafter"/>
</dbReference>
<dbReference type="GO" id="GO:0000122">
    <property type="term" value="P:negative regulation of transcription by RNA polymerase II"/>
    <property type="evidence" value="ECO:0007669"/>
    <property type="project" value="TreeGrafter"/>
</dbReference>
<accession>A0A9N9APM7</accession>
<feature type="region of interest" description="Disordered" evidence="7">
    <location>
        <begin position="276"/>
        <end position="308"/>
    </location>
</feature>
<keyword evidence="2" id="KW-0479">Metal-binding</keyword>
<evidence type="ECO:0000256" key="6">
    <source>
        <dbReference type="PROSITE-ProRule" id="PRU00094"/>
    </source>
</evidence>
<dbReference type="GO" id="GO:0008270">
    <property type="term" value="F:zinc ion binding"/>
    <property type="evidence" value="ECO:0007669"/>
    <property type="project" value="UniProtKB-KW"/>
</dbReference>
<dbReference type="EMBL" id="CAJVPL010000863">
    <property type="protein sequence ID" value="CAG8535697.1"/>
    <property type="molecule type" value="Genomic_DNA"/>
</dbReference>
<protein>
    <submittedName>
        <fullName evidence="9">761_t:CDS:1</fullName>
    </submittedName>
</protein>
<evidence type="ECO:0000313" key="9">
    <source>
        <dbReference type="EMBL" id="CAG8535697.1"/>
    </source>
</evidence>
<evidence type="ECO:0000313" key="10">
    <source>
        <dbReference type="Proteomes" id="UP000789831"/>
    </source>
</evidence>
<dbReference type="AlphaFoldDB" id="A0A9N9APM7"/>
<keyword evidence="3 6" id="KW-0863">Zinc-finger</keyword>
<feature type="domain" description="GATA-type" evidence="8">
    <location>
        <begin position="406"/>
        <end position="459"/>
    </location>
</feature>
<keyword evidence="5" id="KW-0539">Nucleus</keyword>
<dbReference type="Pfam" id="PF00320">
    <property type="entry name" value="GATA"/>
    <property type="match status" value="2"/>
</dbReference>
<feature type="compositionally biased region" description="Basic residues" evidence="7">
    <location>
        <begin position="450"/>
        <end position="461"/>
    </location>
</feature>
<dbReference type="SUPFAM" id="SSF57716">
    <property type="entry name" value="Glucocorticoid receptor-like (DNA-binding domain)"/>
    <property type="match status" value="2"/>
</dbReference>
<evidence type="ECO:0000256" key="3">
    <source>
        <dbReference type="ARBA" id="ARBA00022771"/>
    </source>
</evidence>
<feature type="region of interest" description="Disordered" evidence="7">
    <location>
        <begin position="449"/>
        <end position="497"/>
    </location>
</feature>
<gene>
    <name evidence="9" type="ORF">AGERDE_LOCUS5932</name>
</gene>
<proteinExistence type="predicted"/>
<feature type="compositionally biased region" description="Low complexity" evidence="7">
    <location>
        <begin position="398"/>
        <end position="408"/>
    </location>
</feature>
<dbReference type="Gene3D" id="3.30.50.10">
    <property type="entry name" value="Erythroid Transcription Factor GATA-1, subunit A"/>
    <property type="match status" value="2"/>
</dbReference>
<evidence type="ECO:0000256" key="5">
    <source>
        <dbReference type="ARBA" id="ARBA00023242"/>
    </source>
</evidence>
<evidence type="ECO:0000256" key="4">
    <source>
        <dbReference type="ARBA" id="ARBA00022833"/>
    </source>
</evidence>
<dbReference type="InterPro" id="IPR039355">
    <property type="entry name" value="Transcription_factor_GATA"/>
</dbReference>
<dbReference type="Proteomes" id="UP000789831">
    <property type="component" value="Unassembled WGS sequence"/>
</dbReference>
<dbReference type="GO" id="GO:0045165">
    <property type="term" value="P:cell fate commitment"/>
    <property type="evidence" value="ECO:0007669"/>
    <property type="project" value="TreeGrafter"/>
</dbReference>
<feature type="domain" description="GATA-type" evidence="8">
    <location>
        <begin position="308"/>
        <end position="367"/>
    </location>
</feature>
<dbReference type="GO" id="GO:0045944">
    <property type="term" value="P:positive regulation of transcription by RNA polymerase II"/>
    <property type="evidence" value="ECO:0007669"/>
    <property type="project" value="TreeGrafter"/>
</dbReference>
<sequence length="588" mass="64977">MGPNHIMMNIEGASFIYAPQIATCSMNRSNDNKILQVQIPTYEMIPPSSTIPQISEELMSFALNSNSDQKLQFQQWLEANGVVGGESSTPTMEELQTPLVESWMDESLFTSNDNSGDVMLPSPTEAKCLSPGGLDSPVDSSFGGSNGMDSPQLMNNSSFDDAILMDDSLSSLDFLMGSDAGFATLSDGNTLALVSPSQMQCQSLRRSSPAIKQEDCIDMYIKLEQAEHHISHLSDSNEDTNDDRKSSSLRLIKEEKSGNSFSPSLPTNVLQVTTTTNQPANVEVATPQKQRSSSSGKKHTSNKPPRQLECYNCGVNKTPLWRRTPDRMHSLCNACGLYYKQYNTHRPLHIRNKPSATTGPYNLSTSRKNSANNLTSEMVTEESQLSELAHENQEESADQQSESSSNENPIRCVNCAQTQTPLWRKNEKGQPICNACGLYAKLHNRDRPVAMRKAKIQRRRRDWGANNGSNPNGNGDLSGSEGSSDSGSISPTSPQQMPLSIQTILPGQRPIMPLMVSQTHIAPNQLAIISAAAHQYQQQHFTSQFDFDDSRFKEFVGKMNRKQVEGILSVLERRCDILKQVLDDPEES</sequence>
<keyword evidence="4" id="KW-0862">Zinc</keyword>
<feature type="region of interest" description="Disordered" evidence="7">
    <location>
        <begin position="349"/>
        <end position="408"/>
    </location>
</feature>
<dbReference type="CDD" id="cd00202">
    <property type="entry name" value="ZnF_GATA"/>
    <property type="match status" value="2"/>
</dbReference>
<dbReference type="InterPro" id="IPR013088">
    <property type="entry name" value="Znf_NHR/GATA"/>
</dbReference>
<evidence type="ECO:0000259" key="8">
    <source>
        <dbReference type="PROSITE" id="PS50114"/>
    </source>
</evidence>
<comment type="caution">
    <text evidence="9">The sequence shown here is derived from an EMBL/GenBank/DDBJ whole genome shotgun (WGS) entry which is preliminary data.</text>
</comment>
<feature type="compositionally biased region" description="Low complexity" evidence="7">
    <location>
        <begin position="464"/>
        <end position="493"/>
    </location>
</feature>
<dbReference type="OrthoDB" id="515401at2759"/>
<comment type="subcellular location">
    <subcellularLocation>
        <location evidence="1">Nucleus</location>
    </subcellularLocation>
</comment>
<dbReference type="InterPro" id="IPR000679">
    <property type="entry name" value="Znf_GATA"/>
</dbReference>
<reference evidence="9" key="1">
    <citation type="submission" date="2021-06" db="EMBL/GenBank/DDBJ databases">
        <authorList>
            <person name="Kallberg Y."/>
            <person name="Tangrot J."/>
            <person name="Rosling A."/>
        </authorList>
    </citation>
    <scope>NUCLEOTIDE SEQUENCE</scope>
    <source>
        <strain evidence="9">MT106</strain>
    </source>
</reference>
<evidence type="ECO:0000256" key="7">
    <source>
        <dbReference type="SAM" id="MobiDB-lite"/>
    </source>
</evidence>
<organism evidence="9 10">
    <name type="scientific">Ambispora gerdemannii</name>
    <dbReference type="NCBI Taxonomy" id="144530"/>
    <lineage>
        <taxon>Eukaryota</taxon>
        <taxon>Fungi</taxon>
        <taxon>Fungi incertae sedis</taxon>
        <taxon>Mucoromycota</taxon>
        <taxon>Glomeromycotina</taxon>
        <taxon>Glomeromycetes</taxon>
        <taxon>Archaeosporales</taxon>
        <taxon>Ambisporaceae</taxon>
        <taxon>Ambispora</taxon>
    </lineage>
</organism>
<dbReference type="GO" id="GO:0005634">
    <property type="term" value="C:nucleus"/>
    <property type="evidence" value="ECO:0007669"/>
    <property type="project" value="UniProtKB-SubCell"/>
</dbReference>
<feature type="compositionally biased region" description="Polar residues" evidence="7">
    <location>
        <begin position="354"/>
        <end position="386"/>
    </location>
</feature>
<keyword evidence="10" id="KW-1185">Reference proteome</keyword>